<dbReference type="EMBL" id="JBFRYB010000002">
    <property type="protein sequence ID" value="MEX1667060.1"/>
    <property type="molecule type" value="Genomic_DNA"/>
</dbReference>
<dbReference type="RefSeq" id="WP_368377174.1">
    <property type="nucleotide sequence ID" value="NZ_JBFRYB010000002.1"/>
</dbReference>
<accession>A0ABV3U0C5</accession>
<dbReference type="PANTHER" id="PTHR43767:SF1">
    <property type="entry name" value="NONRIBOSOMAL PEPTIDE SYNTHASE PES1 (EUROFUNG)-RELATED"/>
    <property type="match status" value="1"/>
</dbReference>
<dbReference type="Gene3D" id="3.30.300.30">
    <property type="match status" value="1"/>
</dbReference>
<proteinExistence type="predicted"/>
<dbReference type="GO" id="GO:0016874">
    <property type="term" value="F:ligase activity"/>
    <property type="evidence" value="ECO:0007669"/>
    <property type="project" value="UniProtKB-KW"/>
</dbReference>
<gene>
    <name evidence="3" type="ORF">AB4875_16305</name>
</gene>
<name>A0ABV3U0C5_9GAMM</name>
<evidence type="ECO:0000313" key="4">
    <source>
        <dbReference type="Proteomes" id="UP001557484"/>
    </source>
</evidence>
<dbReference type="Gene3D" id="3.40.50.12780">
    <property type="entry name" value="N-terminal domain of ligase-like"/>
    <property type="match status" value="1"/>
</dbReference>
<dbReference type="InterPro" id="IPR042099">
    <property type="entry name" value="ANL_N_sf"/>
</dbReference>
<comment type="caution">
    <text evidence="3">The sequence shown here is derived from an EMBL/GenBank/DDBJ whole genome shotgun (WGS) entry which is preliminary data.</text>
</comment>
<dbReference type="Pfam" id="PF00501">
    <property type="entry name" value="AMP-binding"/>
    <property type="match status" value="1"/>
</dbReference>
<dbReference type="PANTHER" id="PTHR43767">
    <property type="entry name" value="LONG-CHAIN-FATTY-ACID--COA LIGASE"/>
    <property type="match status" value="1"/>
</dbReference>
<dbReference type="InterPro" id="IPR045851">
    <property type="entry name" value="AMP-bd_C_sf"/>
</dbReference>
<organism evidence="3 4">
    <name type="scientific">Zhongshania arctica</name>
    <dbReference type="NCBI Taxonomy" id="3238302"/>
    <lineage>
        <taxon>Bacteria</taxon>
        <taxon>Pseudomonadati</taxon>
        <taxon>Pseudomonadota</taxon>
        <taxon>Gammaproteobacteria</taxon>
        <taxon>Cellvibrionales</taxon>
        <taxon>Spongiibacteraceae</taxon>
        <taxon>Zhongshania</taxon>
    </lineage>
</organism>
<sequence>MSISLQRMMERAARTNPNGDCVVFQGQSRSWKQVQERVARLAGALQALNLDEGDRVAILSLNCANYYEGLFTVPWAGYCVVPLNTRWALPENEYALGDSGAKVILFDDAFAAQVKELLESVAGLTHAIYIGGGECPDWALDVEKLIETSAPVAASARGGEEMAGIFYTGGTTGFPKGVMQSHLAIWASAVSALPAFGLGRHSRYLHAAPMFHMADLVGSMGAILTCSANVILQAFDPAKFLELVEKERVTHSLIVPAMIKMVLNHPDVATTDISSLEMVMYGASPMPAATLEKFMRVWPNVSLAQAYGQTELAPIATILPPEDHAPGSEFLRSAGRPTSISDIRCINEDGIDCELGEPGEILVRGPQAMMGYWKQPEQTEKALKDGWVYTGDAGYFTDTGHLYIVDRVKDMVITGGENVFTTEVENAVMSHDAVQDVAVIGIPSEEWGETVHAIVILAPDMQATEDEIKAHCRGIIAGYKLPKSVQFRSEPMPLSGAGKVLKTELRKPFWEGQARQIS</sequence>
<evidence type="ECO:0000259" key="1">
    <source>
        <dbReference type="Pfam" id="PF00501"/>
    </source>
</evidence>
<dbReference type="InterPro" id="IPR025110">
    <property type="entry name" value="AMP-bd_C"/>
</dbReference>
<evidence type="ECO:0000313" key="3">
    <source>
        <dbReference type="EMBL" id="MEX1667060.1"/>
    </source>
</evidence>
<reference evidence="3 4" key="1">
    <citation type="journal article" date="2011" name="Int. J. Syst. Evol. Microbiol.">
        <title>Zhongshania antarctica gen. nov., sp. nov. and Zhongshania guokunii sp. nov., gammaproteobacteria respectively isolated from coastal attached (fast) ice and surface seawater of the Antarctic.</title>
        <authorList>
            <person name="Li H.J."/>
            <person name="Zhang X.Y."/>
            <person name="Chen C.X."/>
            <person name="Zhang Y.J."/>
            <person name="Gao Z.M."/>
            <person name="Yu Y."/>
            <person name="Chen X.L."/>
            <person name="Chen B."/>
            <person name="Zhang Y.Z."/>
        </authorList>
    </citation>
    <scope>NUCLEOTIDE SEQUENCE [LARGE SCALE GENOMIC DNA]</scope>
    <source>
        <strain evidence="3 4">R06B22</strain>
    </source>
</reference>
<feature type="domain" description="AMP-dependent synthetase/ligase" evidence="1">
    <location>
        <begin position="10"/>
        <end position="373"/>
    </location>
</feature>
<dbReference type="SUPFAM" id="SSF56801">
    <property type="entry name" value="Acetyl-CoA synthetase-like"/>
    <property type="match status" value="1"/>
</dbReference>
<dbReference type="NCBIfam" id="NF004837">
    <property type="entry name" value="PRK06187.1"/>
    <property type="match status" value="1"/>
</dbReference>
<dbReference type="InterPro" id="IPR050237">
    <property type="entry name" value="ATP-dep_AMP-bd_enzyme"/>
</dbReference>
<protein>
    <submittedName>
        <fullName evidence="3">Long-chain fatty acid--CoA ligase</fullName>
    </submittedName>
</protein>
<dbReference type="Proteomes" id="UP001557484">
    <property type="component" value="Unassembled WGS sequence"/>
</dbReference>
<dbReference type="InterPro" id="IPR020845">
    <property type="entry name" value="AMP-binding_CS"/>
</dbReference>
<dbReference type="InterPro" id="IPR000873">
    <property type="entry name" value="AMP-dep_synth/lig_dom"/>
</dbReference>
<dbReference type="CDD" id="cd17631">
    <property type="entry name" value="FACL_FadD13-like"/>
    <property type="match status" value="1"/>
</dbReference>
<keyword evidence="4" id="KW-1185">Reference proteome</keyword>
<keyword evidence="3" id="KW-0436">Ligase</keyword>
<dbReference type="PROSITE" id="PS00455">
    <property type="entry name" value="AMP_BINDING"/>
    <property type="match status" value="1"/>
</dbReference>
<feature type="domain" description="AMP-binding enzyme C-terminal" evidence="2">
    <location>
        <begin position="423"/>
        <end position="499"/>
    </location>
</feature>
<evidence type="ECO:0000259" key="2">
    <source>
        <dbReference type="Pfam" id="PF13193"/>
    </source>
</evidence>
<dbReference type="Pfam" id="PF13193">
    <property type="entry name" value="AMP-binding_C"/>
    <property type="match status" value="1"/>
</dbReference>